<comment type="caution">
    <text evidence="1">The sequence shown here is derived from an EMBL/GenBank/DDBJ whole genome shotgun (WGS) entry which is preliminary data.</text>
</comment>
<gene>
    <name evidence="1" type="ORF">CA13_61400</name>
</gene>
<dbReference type="AlphaFoldDB" id="A0A5C5ZBZ2"/>
<keyword evidence="2" id="KW-1185">Reference proteome</keyword>
<dbReference type="EMBL" id="SJPJ01000001">
    <property type="protein sequence ID" value="TWT84660.1"/>
    <property type="molecule type" value="Genomic_DNA"/>
</dbReference>
<protein>
    <submittedName>
        <fullName evidence="1">Uncharacterized protein</fullName>
    </submittedName>
</protein>
<evidence type="ECO:0000313" key="1">
    <source>
        <dbReference type="EMBL" id="TWT84660.1"/>
    </source>
</evidence>
<dbReference type="RefSeq" id="WP_419194949.1">
    <property type="nucleotide sequence ID" value="NZ_SJPJ01000001.1"/>
</dbReference>
<sequence length="49" mass="5623">MPKTVRGFLDPYYTKRNHWGLDNKLIVPMDRPPDMDVAIEATEHLGGLL</sequence>
<dbReference type="Proteomes" id="UP000315010">
    <property type="component" value="Unassembled WGS sequence"/>
</dbReference>
<organism evidence="1 2">
    <name type="scientific">Novipirellula herctigrandis</name>
    <dbReference type="NCBI Taxonomy" id="2527986"/>
    <lineage>
        <taxon>Bacteria</taxon>
        <taxon>Pseudomonadati</taxon>
        <taxon>Planctomycetota</taxon>
        <taxon>Planctomycetia</taxon>
        <taxon>Pirellulales</taxon>
        <taxon>Pirellulaceae</taxon>
        <taxon>Novipirellula</taxon>
    </lineage>
</organism>
<accession>A0A5C5ZBZ2</accession>
<reference evidence="1 2" key="1">
    <citation type="submission" date="2019-02" db="EMBL/GenBank/DDBJ databases">
        <title>Deep-cultivation of Planctomycetes and their phenomic and genomic characterization uncovers novel biology.</title>
        <authorList>
            <person name="Wiegand S."/>
            <person name="Jogler M."/>
            <person name="Boedeker C."/>
            <person name="Pinto D."/>
            <person name="Vollmers J."/>
            <person name="Rivas-Marin E."/>
            <person name="Kohn T."/>
            <person name="Peeters S.H."/>
            <person name="Heuer A."/>
            <person name="Rast P."/>
            <person name="Oberbeckmann S."/>
            <person name="Bunk B."/>
            <person name="Jeske O."/>
            <person name="Meyerdierks A."/>
            <person name="Storesund J.E."/>
            <person name="Kallscheuer N."/>
            <person name="Luecker S."/>
            <person name="Lage O.M."/>
            <person name="Pohl T."/>
            <person name="Merkel B.J."/>
            <person name="Hornburger P."/>
            <person name="Mueller R.-W."/>
            <person name="Bruemmer F."/>
            <person name="Labrenz M."/>
            <person name="Spormann A.M."/>
            <person name="Op Den Camp H."/>
            <person name="Overmann J."/>
            <person name="Amann R."/>
            <person name="Jetten M.S.M."/>
            <person name="Mascher T."/>
            <person name="Medema M.H."/>
            <person name="Devos D.P."/>
            <person name="Kaster A.-K."/>
            <person name="Ovreas L."/>
            <person name="Rohde M."/>
            <person name="Galperin M.Y."/>
            <person name="Jogler C."/>
        </authorList>
    </citation>
    <scope>NUCLEOTIDE SEQUENCE [LARGE SCALE GENOMIC DNA]</scope>
    <source>
        <strain evidence="1 2">CA13</strain>
    </source>
</reference>
<proteinExistence type="predicted"/>
<name>A0A5C5ZBZ2_9BACT</name>
<evidence type="ECO:0000313" key="2">
    <source>
        <dbReference type="Proteomes" id="UP000315010"/>
    </source>
</evidence>